<dbReference type="SUPFAM" id="SSF63829">
    <property type="entry name" value="Calcium-dependent phosphotriesterase"/>
    <property type="match status" value="2"/>
</dbReference>
<dbReference type="GO" id="GO:0000155">
    <property type="term" value="F:phosphorelay sensor kinase activity"/>
    <property type="evidence" value="ECO:0007669"/>
    <property type="project" value="TreeGrafter"/>
</dbReference>
<keyword evidence="2" id="KW-0812">Transmembrane</keyword>
<dbReference type="Gene3D" id="1.10.10.10">
    <property type="entry name" value="Winged helix-like DNA-binding domain superfamily/Winged helix DNA-binding domain"/>
    <property type="match status" value="1"/>
</dbReference>
<dbReference type="PANTHER" id="PTHR43547">
    <property type="entry name" value="TWO-COMPONENT HISTIDINE KINASE"/>
    <property type="match status" value="1"/>
</dbReference>
<protein>
    <submittedName>
        <fullName evidence="5">Y_Y_Y domain-containing protein</fullName>
    </submittedName>
</protein>
<keyword evidence="6" id="KW-1185">Reference proteome</keyword>
<dbReference type="Gene3D" id="2.130.10.10">
    <property type="entry name" value="YVTN repeat-like/Quinoprotein amine dehydrogenase"/>
    <property type="match status" value="3"/>
</dbReference>
<dbReference type="GO" id="GO:0003677">
    <property type="term" value="F:DNA binding"/>
    <property type="evidence" value="ECO:0007669"/>
    <property type="project" value="InterPro"/>
</dbReference>
<keyword evidence="2" id="KW-1133">Transmembrane helix</keyword>
<feature type="signal peptide" evidence="3">
    <location>
        <begin position="1"/>
        <end position="21"/>
    </location>
</feature>
<evidence type="ECO:0000313" key="6">
    <source>
        <dbReference type="Proteomes" id="UP000192980"/>
    </source>
</evidence>
<keyword evidence="3" id="KW-0732">Signal</keyword>
<evidence type="ECO:0000259" key="4">
    <source>
        <dbReference type="Pfam" id="PF07495"/>
    </source>
</evidence>
<dbReference type="PANTHER" id="PTHR43547:SF2">
    <property type="entry name" value="HYBRID SIGNAL TRANSDUCTION HISTIDINE KINASE C"/>
    <property type="match status" value="1"/>
</dbReference>
<feature type="domain" description="Two component regulator three Y" evidence="4">
    <location>
        <begin position="689"/>
        <end position="748"/>
    </location>
</feature>
<evidence type="ECO:0000256" key="1">
    <source>
        <dbReference type="ARBA" id="ARBA00022553"/>
    </source>
</evidence>
<dbReference type="GO" id="GO:0006355">
    <property type="term" value="P:regulation of DNA-templated transcription"/>
    <property type="evidence" value="ECO:0007669"/>
    <property type="project" value="InterPro"/>
</dbReference>
<dbReference type="AlphaFoldDB" id="A0A1X7I0Z0"/>
<keyword evidence="2" id="KW-0472">Membrane</keyword>
<dbReference type="OrthoDB" id="9809670at2"/>
<dbReference type="InterPro" id="IPR011123">
    <property type="entry name" value="Y_Y_Y"/>
</dbReference>
<sequence>MLFEIRFFLVLMLLCPSLVMAQNPLGFPLVNNYNKVVFQGGSRTWDIKQDSRGIMYFANNEGLITFDGKYWKRYTLPNQTILRSIFIDDNDRIYVGGQGEFGYFEAAQGEGLQYTSLQEKVPQAYHNFADIWNTVVQGPSVFFRASNAVFEFKKGKIKVHKARVEWDFMGMADGRLFAQDREDGLLEFTDAKWRSVGEVNPFQGIKLSDMFEIAKDKIMLTTLNNKSYILQGDKIYRTETSTWQNFYTPSAAKIDEQAYVVATATEGCIVRDMNGRFKQRIGVVEGLQNKNVSAVFVDQQKNIWAAVDNAIAVISYGSAVRYFRPNMENDVTGYSTRVYQGRLYMSSTNGVYQAPLTAGIPDHSLSPGTFSLIKGSDGGEAWRLDTWEGSLLLGHNRGLYKVDHDQVRPIALKTGSWTVLPTLTTGEQQEALVGTYTGLDLISLTPHGFVWKSTLRGVSDSYRFLERDTAGNIWASHPYRGIYKINVSRSLDSYVATLYTEKEGLPSDFQNYVFRVNGTVLFATGHGIYKFDEATNRFVPDAKFAVFTGMPIKYLTADEDGNIWFCSGKKIGIAHRDAGNGNYKITYFPEIEGLYTSGFENIYPYDRNNVYIGSEKGIIHINYEKYSQEKFKPKVLLSSVVAIGDRDSIIFNGYFQDGGEKGQYQHAEKIPKLAASYNAYIFEYAAPSYGIHENVTYSYRLDGYDKEWSAWISSTEKQYTNLPNGTYTFRVKVRNNLNEESEIVAYSFVILPPWYKTVWAFALYALGVVVGLYGLVIWQKKVWLQQQQKFDAQLAQLRYIHQLEIEKNEKEIVKLQNEKLEHEVLSKTKELASTSMQLMENSGALSKLRVELAKLDKGDEGEDLRKITTLLKDVEKNTAHWDQFASHFDELNDGFLHRLKTKHPKLSRNDLKVCAYLRLNFSSKQIAQLQSISVRGVEIHRYRLRRKMDMETERSLNDYLSQI</sequence>
<evidence type="ECO:0000256" key="3">
    <source>
        <dbReference type="SAM" id="SignalP"/>
    </source>
</evidence>
<evidence type="ECO:0000313" key="5">
    <source>
        <dbReference type="EMBL" id="SMG08057.1"/>
    </source>
</evidence>
<proteinExistence type="predicted"/>
<dbReference type="RefSeq" id="WP_085471239.1">
    <property type="nucleotide sequence ID" value="NZ_FXAU01000001.1"/>
</dbReference>
<dbReference type="Gene3D" id="2.60.40.10">
    <property type="entry name" value="Immunoglobulins"/>
    <property type="match status" value="1"/>
</dbReference>
<dbReference type="InterPro" id="IPR036388">
    <property type="entry name" value="WH-like_DNA-bd_sf"/>
</dbReference>
<dbReference type="InterPro" id="IPR013783">
    <property type="entry name" value="Ig-like_fold"/>
</dbReference>
<dbReference type="EMBL" id="FXAU01000001">
    <property type="protein sequence ID" value="SMG08057.1"/>
    <property type="molecule type" value="Genomic_DNA"/>
</dbReference>
<keyword evidence="1" id="KW-0597">Phosphoprotein</keyword>
<dbReference type="InterPro" id="IPR015943">
    <property type="entry name" value="WD40/YVTN_repeat-like_dom_sf"/>
</dbReference>
<feature type="chain" id="PRO_5013367281" evidence="3">
    <location>
        <begin position="22"/>
        <end position="963"/>
    </location>
</feature>
<dbReference type="InterPro" id="IPR016032">
    <property type="entry name" value="Sig_transdc_resp-reg_C-effctor"/>
</dbReference>
<dbReference type="Pfam" id="PF07495">
    <property type="entry name" value="Y_Y_Y"/>
    <property type="match status" value="1"/>
</dbReference>
<gene>
    <name evidence="5" type="ORF">SAMN05660862_0344</name>
</gene>
<reference evidence="5 6" key="1">
    <citation type="submission" date="2017-04" db="EMBL/GenBank/DDBJ databases">
        <authorList>
            <person name="Afonso C.L."/>
            <person name="Miller P.J."/>
            <person name="Scott M.A."/>
            <person name="Spackman E."/>
            <person name="Goraichik I."/>
            <person name="Dimitrov K.M."/>
            <person name="Suarez D.L."/>
            <person name="Swayne D.E."/>
        </authorList>
    </citation>
    <scope>NUCLEOTIDE SEQUENCE [LARGE SCALE GENOMIC DNA]</scope>
    <source>
        <strain evidence="5 6">DSM 22418</strain>
    </source>
</reference>
<dbReference type="Proteomes" id="UP000192980">
    <property type="component" value="Unassembled WGS sequence"/>
</dbReference>
<evidence type="ECO:0000256" key="2">
    <source>
        <dbReference type="SAM" id="Phobius"/>
    </source>
</evidence>
<dbReference type="SUPFAM" id="SSF46894">
    <property type="entry name" value="C-terminal effector domain of the bipartite response regulators"/>
    <property type="match status" value="1"/>
</dbReference>
<accession>A0A1X7I0Z0</accession>
<dbReference type="STRING" id="561061.SAMN05660862_0344"/>
<feature type="transmembrane region" description="Helical" evidence="2">
    <location>
        <begin position="758"/>
        <end position="778"/>
    </location>
</feature>
<name>A0A1X7I0Z0_9SPHI</name>
<organism evidence="5 6">
    <name type="scientific">Sphingobacterium psychroaquaticum</name>
    <dbReference type="NCBI Taxonomy" id="561061"/>
    <lineage>
        <taxon>Bacteria</taxon>
        <taxon>Pseudomonadati</taxon>
        <taxon>Bacteroidota</taxon>
        <taxon>Sphingobacteriia</taxon>
        <taxon>Sphingobacteriales</taxon>
        <taxon>Sphingobacteriaceae</taxon>
        <taxon>Sphingobacterium</taxon>
    </lineage>
</organism>